<feature type="region of interest" description="Disordered" evidence="2">
    <location>
        <begin position="264"/>
        <end position="289"/>
    </location>
</feature>
<evidence type="ECO:0000256" key="1">
    <source>
        <dbReference type="PROSITE-ProRule" id="PRU00042"/>
    </source>
</evidence>
<dbReference type="PROSITE" id="PS00028">
    <property type="entry name" value="ZINC_FINGER_C2H2_1"/>
    <property type="match status" value="1"/>
</dbReference>
<proteinExistence type="predicted"/>
<accession>A0A2J6RKT0</accession>
<dbReference type="SUPFAM" id="SSF57667">
    <property type="entry name" value="beta-beta-alpha zinc fingers"/>
    <property type="match status" value="1"/>
</dbReference>
<evidence type="ECO:0000259" key="3">
    <source>
        <dbReference type="PROSITE" id="PS50157"/>
    </source>
</evidence>
<organism evidence="4 5">
    <name type="scientific">Hyaloscypha variabilis (strain UAMH 11265 / GT02V1 / F)</name>
    <name type="common">Meliniomyces variabilis</name>
    <dbReference type="NCBI Taxonomy" id="1149755"/>
    <lineage>
        <taxon>Eukaryota</taxon>
        <taxon>Fungi</taxon>
        <taxon>Dikarya</taxon>
        <taxon>Ascomycota</taxon>
        <taxon>Pezizomycotina</taxon>
        <taxon>Leotiomycetes</taxon>
        <taxon>Helotiales</taxon>
        <taxon>Hyaloscyphaceae</taxon>
        <taxon>Hyaloscypha</taxon>
        <taxon>Hyaloscypha variabilis</taxon>
    </lineage>
</organism>
<dbReference type="InterPro" id="IPR013087">
    <property type="entry name" value="Znf_C2H2_type"/>
</dbReference>
<dbReference type="GO" id="GO:0008270">
    <property type="term" value="F:zinc ion binding"/>
    <property type="evidence" value="ECO:0007669"/>
    <property type="project" value="UniProtKB-KW"/>
</dbReference>
<sequence>MTPFMAPNADGIEVVPENRWDPSFDDEEDDELVNARQWRGNSGASSSGIRAITKHKTYQRNFLIWVAYVRKVSQKIGETERRTCPLEACEAAPFDTHDAMLQHVYTCPHLARGSYKCCECGKSERISKIHTDGCHELRRFSTMRNSLRRAKRLLSSHGPKTRNASECAPNKQMISEKIAVLPTQTDSYNTRPSDLHPACTELEAFWTPEIHELEMAMSAACGNSLIFDQPQTTCSELSARHDHPQVSEDHQPEMEHAPVELSTGYNSTWKPAANESQQNSRQPQSLSDGVPARTLDVQQDWPQDHFEVSSRYTTLLDSTGLTEVRSPVSPISWHDHSTCLSLSSSASRTNTDISAVSSGSFYSSRDTSMSSISSFSLQPEDHEKPPLRFFTESGVNMMFSEPEPIGESIEPMELPTFDNTHPHNWFGEVSGPVFSEPEAMEEPPELIAVNLPTSPNAPRLPYLLDEVNARVPMIELMGDSVQPVELPSHSKSHFSQRSEAVKSTKETLCMVIPPWDTGAQILSKPSPIPLTRLSDPSPPPVSKDPSSKYKCSCGFEPTGKEVYKPSNLKRHQSTRTCRRFSPYQRSETTKSWQCPYPDCPKRFTRSDNLRVHQKQKCHFIEVELRTGPFLLRPDSNAHAVREMLERHRYQGVESRDPGGFW</sequence>
<dbReference type="SMART" id="SM00355">
    <property type="entry name" value="ZnF_C2H2"/>
    <property type="match status" value="1"/>
</dbReference>
<keyword evidence="1" id="KW-0863">Zinc-finger</keyword>
<dbReference type="InterPro" id="IPR036236">
    <property type="entry name" value="Znf_C2H2_sf"/>
</dbReference>
<evidence type="ECO:0000313" key="4">
    <source>
        <dbReference type="EMBL" id="PMD39110.1"/>
    </source>
</evidence>
<feature type="compositionally biased region" description="Polar residues" evidence="2">
    <location>
        <begin position="264"/>
        <end position="287"/>
    </location>
</feature>
<keyword evidence="1" id="KW-0479">Metal-binding</keyword>
<feature type="region of interest" description="Disordered" evidence="2">
    <location>
        <begin position="523"/>
        <end position="548"/>
    </location>
</feature>
<dbReference type="OrthoDB" id="3544009at2759"/>
<dbReference type="AlphaFoldDB" id="A0A2J6RKT0"/>
<keyword evidence="5" id="KW-1185">Reference proteome</keyword>
<evidence type="ECO:0000256" key="2">
    <source>
        <dbReference type="SAM" id="MobiDB-lite"/>
    </source>
</evidence>
<name>A0A2J6RKT0_HYAVF</name>
<reference evidence="4 5" key="1">
    <citation type="submission" date="2016-04" db="EMBL/GenBank/DDBJ databases">
        <title>A degradative enzymes factory behind the ericoid mycorrhizal symbiosis.</title>
        <authorList>
            <consortium name="DOE Joint Genome Institute"/>
            <person name="Martino E."/>
            <person name="Morin E."/>
            <person name="Grelet G."/>
            <person name="Kuo A."/>
            <person name="Kohler A."/>
            <person name="Daghino S."/>
            <person name="Barry K."/>
            <person name="Choi C."/>
            <person name="Cichocki N."/>
            <person name="Clum A."/>
            <person name="Copeland A."/>
            <person name="Hainaut M."/>
            <person name="Haridas S."/>
            <person name="Labutti K."/>
            <person name="Lindquist E."/>
            <person name="Lipzen A."/>
            <person name="Khouja H.-R."/>
            <person name="Murat C."/>
            <person name="Ohm R."/>
            <person name="Olson A."/>
            <person name="Spatafora J."/>
            <person name="Veneault-Fourrey C."/>
            <person name="Henrissat B."/>
            <person name="Grigoriev I."/>
            <person name="Martin F."/>
            <person name="Perotto S."/>
        </authorList>
    </citation>
    <scope>NUCLEOTIDE SEQUENCE [LARGE SCALE GENOMIC DNA]</scope>
    <source>
        <strain evidence="4 5">F</strain>
    </source>
</reference>
<gene>
    <name evidence="4" type="ORF">L207DRAFT_584495</name>
</gene>
<protein>
    <recommendedName>
        <fullName evidence="3">C2H2-type domain-containing protein</fullName>
    </recommendedName>
</protein>
<dbReference type="Proteomes" id="UP000235786">
    <property type="component" value="Unassembled WGS sequence"/>
</dbReference>
<keyword evidence="1" id="KW-0862">Zinc</keyword>
<dbReference type="Gene3D" id="3.30.160.60">
    <property type="entry name" value="Classic Zinc Finger"/>
    <property type="match status" value="1"/>
</dbReference>
<dbReference type="EMBL" id="KZ613947">
    <property type="protein sequence ID" value="PMD39110.1"/>
    <property type="molecule type" value="Genomic_DNA"/>
</dbReference>
<feature type="domain" description="C2H2-type" evidence="3">
    <location>
        <begin position="592"/>
        <end position="623"/>
    </location>
</feature>
<dbReference type="PROSITE" id="PS50157">
    <property type="entry name" value="ZINC_FINGER_C2H2_2"/>
    <property type="match status" value="1"/>
</dbReference>
<evidence type="ECO:0000313" key="5">
    <source>
        <dbReference type="Proteomes" id="UP000235786"/>
    </source>
</evidence>